<proteinExistence type="predicted"/>
<dbReference type="PANTHER" id="PTHR42685">
    <property type="entry name" value="GERANYLGERANYL DIPHOSPHATE REDUCTASE"/>
    <property type="match status" value="1"/>
</dbReference>
<dbReference type="Pfam" id="PF07992">
    <property type="entry name" value="Pyr_redox_2"/>
    <property type="match status" value="1"/>
</dbReference>
<gene>
    <name evidence="2" type="ORF">GCM10012289_38090</name>
</gene>
<protein>
    <recommendedName>
        <fullName evidence="1">FAD/NAD(P)-binding domain-containing protein</fullName>
    </recommendedName>
</protein>
<evidence type="ECO:0000313" key="3">
    <source>
        <dbReference type="Proteomes" id="UP000646523"/>
    </source>
</evidence>
<dbReference type="RefSeq" id="WP_189125478.1">
    <property type="nucleotide sequence ID" value="NZ_BMNH01000011.1"/>
</dbReference>
<reference evidence="2" key="1">
    <citation type="journal article" date="2014" name="Int. J. Syst. Evol. Microbiol.">
        <title>Complete genome sequence of Corynebacterium casei LMG S-19264T (=DSM 44701T), isolated from a smear-ripened cheese.</title>
        <authorList>
            <consortium name="US DOE Joint Genome Institute (JGI-PGF)"/>
            <person name="Walter F."/>
            <person name="Albersmeier A."/>
            <person name="Kalinowski J."/>
            <person name="Ruckert C."/>
        </authorList>
    </citation>
    <scope>NUCLEOTIDE SEQUENCE</scope>
    <source>
        <strain evidence="2">CGMCC 4.7368</strain>
    </source>
</reference>
<dbReference type="GO" id="GO:0016491">
    <property type="term" value="F:oxidoreductase activity"/>
    <property type="evidence" value="ECO:0007669"/>
    <property type="project" value="InterPro"/>
</dbReference>
<evidence type="ECO:0000259" key="1">
    <source>
        <dbReference type="Pfam" id="PF07992"/>
    </source>
</evidence>
<keyword evidence="3" id="KW-1185">Reference proteome</keyword>
<evidence type="ECO:0000313" key="2">
    <source>
        <dbReference type="EMBL" id="GGO71729.1"/>
    </source>
</evidence>
<dbReference type="InterPro" id="IPR023753">
    <property type="entry name" value="FAD/NAD-binding_dom"/>
</dbReference>
<reference evidence="2" key="2">
    <citation type="submission" date="2020-09" db="EMBL/GenBank/DDBJ databases">
        <authorList>
            <person name="Sun Q."/>
            <person name="Zhou Y."/>
        </authorList>
    </citation>
    <scope>NUCLEOTIDE SEQUENCE</scope>
    <source>
        <strain evidence="2">CGMCC 4.7368</strain>
    </source>
</reference>
<sequence>MTAHLAADVLIVGAGPAGAITAAELARHGLRAVLAGEDDGKADHDLVLSGAALHGLASLGALEEVDARVIDNVELRLGQGGGHVLPETVNAVCGRRHLVDGLRRIAAAAGATRLPGLVTDPVRRDGVWHASTGGTTVSARHLVVATGAPSAGTPHATGLLCARPYSGVGLITSIVLALPAPRTIDPAERPTCVWAVPGAQPGTCTIGASRLGPADPDELLETALTVLAEEDPRFAGALPAGPAVTGVLNSGFAPEHSVHDGRLLVGDAAGLVNPFTGEGLSYAVQSALLAARAIADHPDDPGAAGRTYTRRLSATFVGYFETATHAARRYHLAWRVLVATAGDERPVSAKVRRAVLMPEGFSGLTAADLMPLPAPDVALLGPFLLACDEVAVSTVRKEWPFIARLLIAGEQAPHQRLRPAVPFFAALLAGGRPPDATSATLAAAIELATLGALAFLGPMPPRAAPGRRVDWAVASTVLAGDFLLAQASRLVAASAPEVSWSFADWLGELAALRSARIDPAGRSRAGEVFAALLEFPSRIGAQLGGASPETIRALRDFGNHSGHAFLHAEEVLAVRGERTRLDVALPGMLSGRLSAIPDALPGITGDLLAGDPDARSKALDLAVTACHDAHRAALTALEDVTHPVSARMLRSFVATVCAPCAW</sequence>
<dbReference type="AlphaFoldDB" id="A0A918DK83"/>
<feature type="domain" description="FAD/NAD(P)-binding" evidence="1">
    <location>
        <begin position="8"/>
        <end position="155"/>
    </location>
</feature>
<dbReference type="Proteomes" id="UP000646523">
    <property type="component" value="Unassembled WGS sequence"/>
</dbReference>
<name>A0A918DK83_9ACTN</name>
<dbReference type="InterPro" id="IPR036188">
    <property type="entry name" value="FAD/NAD-bd_sf"/>
</dbReference>
<accession>A0A918DK83</accession>
<dbReference type="InterPro" id="IPR050407">
    <property type="entry name" value="Geranylgeranyl_reductase"/>
</dbReference>
<comment type="caution">
    <text evidence="2">The sequence shown here is derived from an EMBL/GenBank/DDBJ whole genome shotgun (WGS) entry which is preliminary data.</text>
</comment>
<dbReference type="Gene3D" id="1.10.600.10">
    <property type="entry name" value="Farnesyl Diphosphate Synthase"/>
    <property type="match status" value="1"/>
</dbReference>
<dbReference type="InterPro" id="IPR008949">
    <property type="entry name" value="Isoprenoid_synthase_dom_sf"/>
</dbReference>
<organism evidence="2 3">
    <name type="scientific">Nonomuraea cavernae</name>
    <dbReference type="NCBI Taxonomy" id="2045107"/>
    <lineage>
        <taxon>Bacteria</taxon>
        <taxon>Bacillati</taxon>
        <taxon>Actinomycetota</taxon>
        <taxon>Actinomycetes</taxon>
        <taxon>Streptosporangiales</taxon>
        <taxon>Streptosporangiaceae</taxon>
        <taxon>Nonomuraea</taxon>
    </lineage>
</organism>
<dbReference type="PRINTS" id="PR00420">
    <property type="entry name" value="RNGMNOXGNASE"/>
</dbReference>
<dbReference type="SUPFAM" id="SSF51905">
    <property type="entry name" value="FAD/NAD(P)-binding domain"/>
    <property type="match status" value="1"/>
</dbReference>
<dbReference type="Gene3D" id="3.50.50.60">
    <property type="entry name" value="FAD/NAD(P)-binding domain"/>
    <property type="match status" value="1"/>
</dbReference>
<dbReference type="EMBL" id="BMNH01000011">
    <property type="protein sequence ID" value="GGO71729.1"/>
    <property type="molecule type" value="Genomic_DNA"/>
</dbReference>
<dbReference type="SUPFAM" id="SSF48576">
    <property type="entry name" value="Terpenoid synthases"/>
    <property type="match status" value="1"/>
</dbReference>
<dbReference type="PANTHER" id="PTHR42685:SF22">
    <property type="entry name" value="CONDITIONED MEDIUM FACTOR RECEPTOR 1"/>
    <property type="match status" value="1"/>
</dbReference>